<gene>
    <name evidence="1" type="ORF">D9619_006253</name>
</gene>
<evidence type="ECO:0008006" key="3">
    <source>
        <dbReference type="Google" id="ProtNLM"/>
    </source>
</evidence>
<dbReference type="EMBL" id="JAACJJ010000042">
    <property type="protein sequence ID" value="KAF5316234.1"/>
    <property type="molecule type" value="Genomic_DNA"/>
</dbReference>
<dbReference type="Gene3D" id="3.30.710.10">
    <property type="entry name" value="Potassium Channel Kv1.1, Chain A"/>
    <property type="match status" value="1"/>
</dbReference>
<protein>
    <recommendedName>
        <fullName evidence="3">BTB domain-containing protein</fullName>
    </recommendedName>
</protein>
<keyword evidence="2" id="KW-1185">Reference proteome</keyword>
<comment type="caution">
    <text evidence="1">The sequence shown here is derived from an EMBL/GenBank/DDBJ whole genome shotgun (WGS) entry which is preliminary data.</text>
</comment>
<evidence type="ECO:0000313" key="2">
    <source>
        <dbReference type="Proteomes" id="UP000567179"/>
    </source>
</evidence>
<reference evidence="1 2" key="1">
    <citation type="journal article" date="2020" name="ISME J.">
        <title>Uncovering the hidden diversity of litter-decomposition mechanisms in mushroom-forming fungi.</title>
        <authorList>
            <person name="Floudas D."/>
            <person name="Bentzer J."/>
            <person name="Ahren D."/>
            <person name="Johansson T."/>
            <person name="Persson P."/>
            <person name="Tunlid A."/>
        </authorList>
    </citation>
    <scope>NUCLEOTIDE SEQUENCE [LARGE SCALE GENOMIC DNA]</scope>
    <source>
        <strain evidence="1 2">CBS 101986</strain>
    </source>
</reference>
<name>A0A8H5B3V2_9AGAR</name>
<dbReference type="Proteomes" id="UP000567179">
    <property type="component" value="Unassembled WGS sequence"/>
</dbReference>
<organism evidence="1 2">
    <name type="scientific">Psilocybe cf. subviscida</name>
    <dbReference type="NCBI Taxonomy" id="2480587"/>
    <lineage>
        <taxon>Eukaryota</taxon>
        <taxon>Fungi</taxon>
        <taxon>Dikarya</taxon>
        <taxon>Basidiomycota</taxon>
        <taxon>Agaricomycotina</taxon>
        <taxon>Agaricomycetes</taxon>
        <taxon>Agaricomycetidae</taxon>
        <taxon>Agaricales</taxon>
        <taxon>Agaricineae</taxon>
        <taxon>Strophariaceae</taxon>
        <taxon>Psilocybe</taxon>
    </lineage>
</organism>
<sequence>MVTCVQVEYETKWEELFKNVKGKINGIPLHEDCWTEKHLCSSCRNCLISWVDDLRDIPTIPKLRKALEHPVFLKQHHKQSHERCRYCKFDECKHRKALVTFCHDLVKAMPDFTEDWLANYTTKDVDTHLDMLYLLTTYCDTARCVATACQDFDVVETDIDGWIFAQNSFARKEVNFANSDITIESSDNVRFLLHRKNLETHTEAFPGSDFESDKTNGEVVKLTEAAEILEVLFQFVYLRNQPVLSALGVETLLVLAEAVQKYQVFSAKIGCEVQLRKYVESHSISILVHALKHYGNYETVDLVNTCASLLVRKGQTVTID</sequence>
<dbReference type="InterPro" id="IPR011333">
    <property type="entry name" value="SKP1/BTB/POZ_sf"/>
</dbReference>
<dbReference type="AlphaFoldDB" id="A0A8H5B3V2"/>
<evidence type="ECO:0000313" key="1">
    <source>
        <dbReference type="EMBL" id="KAF5316234.1"/>
    </source>
</evidence>
<proteinExistence type="predicted"/>
<accession>A0A8H5B3V2</accession>
<dbReference type="OrthoDB" id="3184970at2759"/>